<feature type="compositionally biased region" description="Polar residues" evidence="1">
    <location>
        <begin position="137"/>
        <end position="146"/>
    </location>
</feature>
<evidence type="ECO:0000313" key="3">
    <source>
        <dbReference type="Proteomes" id="UP001642484"/>
    </source>
</evidence>
<name>A0ABP0NNN4_9DINO</name>
<protein>
    <submittedName>
        <fullName evidence="2">Uncharacterized protein</fullName>
    </submittedName>
</protein>
<feature type="region of interest" description="Disordered" evidence="1">
    <location>
        <begin position="109"/>
        <end position="318"/>
    </location>
</feature>
<organism evidence="2 3">
    <name type="scientific">Durusdinium trenchii</name>
    <dbReference type="NCBI Taxonomy" id="1381693"/>
    <lineage>
        <taxon>Eukaryota</taxon>
        <taxon>Sar</taxon>
        <taxon>Alveolata</taxon>
        <taxon>Dinophyceae</taxon>
        <taxon>Suessiales</taxon>
        <taxon>Symbiodiniaceae</taxon>
        <taxon>Durusdinium</taxon>
    </lineage>
</organism>
<dbReference type="EMBL" id="CAXAMN010021851">
    <property type="protein sequence ID" value="CAK9064014.1"/>
    <property type="molecule type" value="Genomic_DNA"/>
</dbReference>
<feature type="compositionally biased region" description="Basic and acidic residues" evidence="1">
    <location>
        <begin position="160"/>
        <end position="173"/>
    </location>
</feature>
<comment type="caution">
    <text evidence="2">The sequence shown here is derived from an EMBL/GenBank/DDBJ whole genome shotgun (WGS) entry which is preliminary data.</text>
</comment>
<keyword evidence="3" id="KW-1185">Reference proteome</keyword>
<dbReference type="Proteomes" id="UP001642484">
    <property type="component" value="Unassembled WGS sequence"/>
</dbReference>
<feature type="compositionally biased region" description="Basic and acidic residues" evidence="1">
    <location>
        <begin position="252"/>
        <end position="270"/>
    </location>
</feature>
<sequence length="466" mass="51026">MGGYAARLHECVKRCQRLGHNSCQSSGHDLTDPKVLKESQRHILRSVRLANNQKRWPDKHCPCPALPKPGSSVTPADDLFLRNSKSPESNTQPFWLCFPCPEASSCTDFSRPCVSRGPRRNRSEARDPCPSPRVRVENQSVLQNYRSVRKSTTEGIPDVQRIRHNEQHPDTSGRIRLKRSRALAPKAPQKRCGGRRASPARTRDGRRKSEAEEVAQLRQELEKARVRTEQQAAELSRLRPRSPARGSSAGERPVEDSEPDASKDAPKEAPEIPPSLWREPPEVSPAPTPSPRGEAPVPDVKEEIKDSTITVKTGDKQIILQIGKEPETSSTSQGWQGKGVETTTQASVVLANATESKGESDGTLITVRSGQQSIVIQVRDEQATASPSSTSSLELTNTTALAAVKALPELPELPPLAEEVVPNRESETFAGLAAEVDVSTTTEPEEEESTTTKGNPAYANLALRTR</sequence>
<feature type="compositionally biased region" description="Basic and acidic residues" evidence="1">
    <location>
        <begin position="219"/>
        <end position="228"/>
    </location>
</feature>
<feature type="compositionally biased region" description="Basic and acidic residues" evidence="1">
    <location>
        <begin position="201"/>
        <end position="211"/>
    </location>
</feature>
<gene>
    <name evidence="2" type="ORF">CCMP2556_LOCUS31441</name>
</gene>
<evidence type="ECO:0000313" key="2">
    <source>
        <dbReference type="EMBL" id="CAK9064014.1"/>
    </source>
</evidence>
<proteinExistence type="predicted"/>
<reference evidence="2 3" key="1">
    <citation type="submission" date="2024-02" db="EMBL/GenBank/DDBJ databases">
        <authorList>
            <person name="Chen Y."/>
            <person name="Shah S."/>
            <person name="Dougan E. K."/>
            <person name="Thang M."/>
            <person name="Chan C."/>
        </authorList>
    </citation>
    <scope>NUCLEOTIDE SEQUENCE [LARGE SCALE GENOMIC DNA]</scope>
</reference>
<accession>A0ABP0NNN4</accession>
<feature type="region of interest" description="Disordered" evidence="1">
    <location>
        <begin position="436"/>
        <end position="466"/>
    </location>
</feature>
<evidence type="ECO:0000256" key="1">
    <source>
        <dbReference type="SAM" id="MobiDB-lite"/>
    </source>
</evidence>